<dbReference type="Proteomes" id="UP000636960">
    <property type="component" value="Unassembled WGS sequence"/>
</dbReference>
<comment type="caution">
    <text evidence="1">The sequence shown here is derived from an EMBL/GenBank/DDBJ whole genome shotgun (WGS) entry which is preliminary data.</text>
</comment>
<protein>
    <recommendedName>
        <fullName evidence="3">CdiI immunity protein domain-containing protein</fullName>
    </recommendedName>
</protein>
<evidence type="ECO:0000313" key="1">
    <source>
        <dbReference type="EMBL" id="GIF00726.1"/>
    </source>
</evidence>
<sequence>MPRHPVASWMTDLRRMLNEWDFAGTGADDEYDCLVGPLLAELADGADADDIADFLADEIEDHYGLDPDHVDVPAFAARAVGWWADRAPALDTGS</sequence>
<keyword evidence="2" id="KW-1185">Reference proteome</keyword>
<evidence type="ECO:0000313" key="2">
    <source>
        <dbReference type="Proteomes" id="UP000636960"/>
    </source>
</evidence>
<gene>
    <name evidence="1" type="ORF">Ari01nite_81900</name>
</gene>
<organism evidence="1 2">
    <name type="scientific">Paractinoplanes rishiriensis</name>
    <dbReference type="NCBI Taxonomy" id="1050105"/>
    <lineage>
        <taxon>Bacteria</taxon>
        <taxon>Bacillati</taxon>
        <taxon>Actinomycetota</taxon>
        <taxon>Actinomycetes</taxon>
        <taxon>Micromonosporales</taxon>
        <taxon>Micromonosporaceae</taxon>
        <taxon>Paractinoplanes</taxon>
    </lineage>
</organism>
<reference evidence="1" key="1">
    <citation type="submission" date="2021-01" db="EMBL/GenBank/DDBJ databases">
        <title>Whole genome shotgun sequence of Actinoplanes rishiriensis NBRC 108556.</title>
        <authorList>
            <person name="Komaki H."/>
            <person name="Tamura T."/>
        </authorList>
    </citation>
    <scope>NUCLEOTIDE SEQUENCE</scope>
    <source>
        <strain evidence="1">NBRC 108556</strain>
    </source>
</reference>
<dbReference type="RefSeq" id="WP_203788810.1">
    <property type="nucleotide sequence ID" value="NZ_BOMV01000089.1"/>
</dbReference>
<name>A0A919K4M4_9ACTN</name>
<accession>A0A919K4M4</accession>
<evidence type="ECO:0008006" key="3">
    <source>
        <dbReference type="Google" id="ProtNLM"/>
    </source>
</evidence>
<dbReference type="EMBL" id="BOMV01000089">
    <property type="protein sequence ID" value="GIF00726.1"/>
    <property type="molecule type" value="Genomic_DNA"/>
</dbReference>
<proteinExistence type="predicted"/>
<dbReference type="AlphaFoldDB" id="A0A919K4M4"/>